<evidence type="ECO:0000256" key="2">
    <source>
        <dbReference type="SAM" id="SignalP"/>
    </source>
</evidence>
<accession>A0AA96RL28</accession>
<evidence type="ECO:0000256" key="1">
    <source>
        <dbReference type="SAM" id="MobiDB-lite"/>
    </source>
</evidence>
<feature type="signal peptide" evidence="2">
    <location>
        <begin position="1"/>
        <end position="18"/>
    </location>
</feature>
<keyword evidence="4" id="KW-1185">Reference proteome</keyword>
<name>A0AA96RL28_9BACL</name>
<dbReference type="Proteomes" id="UP001304650">
    <property type="component" value="Chromosome"/>
</dbReference>
<evidence type="ECO:0000313" key="4">
    <source>
        <dbReference type="Proteomes" id="UP001304650"/>
    </source>
</evidence>
<feature type="compositionally biased region" description="Low complexity" evidence="1">
    <location>
        <begin position="29"/>
        <end position="88"/>
    </location>
</feature>
<dbReference type="KEGG" id="proo:MJB10_02135"/>
<protein>
    <submittedName>
        <fullName evidence="3">Uncharacterized protein</fullName>
    </submittedName>
</protein>
<dbReference type="PROSITE" id="PS51257">
    <property type="entry name" value="PROKAR_LIPOPROTEIN"/>
    <property type="match status" value="1"/>
</dbReference>
<dbReference type="AlphaFoldDB" id="A0AA96RL28"/>
<reference evidence="3" key="1">
    <citation type="submission" date="2022-02" db="EMBL/GenBank/DDBJ databases">
        <title>Paenibacillus sp. MBLB1832 Whole Genome Shotgun Sequencing.</title>
        <authorList>
            <person name="Hwang C.Y."/>
            <person name="Cho E.-S."/>
            <person name="Seo M.-J."/>
        </authorList>
    </citation>
    <scope>NUCLEOTIDE SEQUENCE</scope>
    <source>
        <strain evidence="3">MBLB1832</strain>
    </source>
</reference>
<feature type="region of interest" description="Disordered" evidence="1">
    <location>
        <begin position="23"/>
        <end position="88"/>
    </location>
</feature>
<keyword evidence="2" id="KW-0732">Signal</keyword>
<sequence length="263" mass="28071">MRRMRQVAIVVAMVSTLAACSSKTNEGGVASSSSPAVQPSASVTQTPSPTGTPQPTAASASSTPAPTAKPQATASTKPTPAPAATAPSFSTPAEAKKLIEARAQEVVAALKEKNITKLASLVHPQKGVQFSPYSYLRPATDVQVQGSNLAALWASTSLTHWGTYDGSGNPIDLTFPNYWAKFVYNANFASAPQISYNTIIGKGNMTNNVFSIYPTSTYITVEYHFPGFDPQYQGMDWTSLRLVFAYSGSQWYLVAIVHDQHTI</sequence>
<feature type="chain" id="PRO_5041664060" evidence="2">
    <location>
        <begin position="19"/>
        <end position="263"/>
    </location>
</feature>
<evidence type="ECO:0000313" key="3">
    <source>
        <dbReference type="EMBL" id="WNR44974.1"/>
    </source>
</evidence>
<gene>
    <name evidence="3" type="ORF">MJB10_02135</name>
</gene>
<dbReference type="RefSeq" id="WP_314801238.1">
    <property type="nucleotide sequence ID" value="NZ_CP130319.1"/>
</dbReference>
<organism evidence="3 4">
    <name type="scientific">Paenibacillus roseopurpureus</name>
    <dbReference type="NCBI Taxonomy" id="2918901"/>
    <lineage>
        <taxon>Bacteria</taxon>
        <taxon>Bacillati</taxon>
        <taxon>Bacillota</taxon>
        <taxon>Bacilli</taxon>
        <taxon>Bacillales</taxon>
        <taxon>Paenibacillaceae</taxon>
        <taxon>Paenibacillus</taxon>
    </lineage>
</organism>
<proteinExistence type="predicted"/>
<dbReference type="EMBL" id="CP130319">
    <property type="protein sequence ID" value="WNR44974.1"/>
    <property type="molecule type" value="Genomic_DNA"/>
</dbReference>